<dbReference type="OMA" id="WIKMFDT"/>
<dbReference type="SUPFAM" id="SSF56204">
    <property type="entry name" value="Hect, E3 ligase catalytic domain"/>
    <property type="match status" value="1"/>
</dbReference>
<keyword evidence="17" id="KW-1185">Reference proteome</keyword>
<feature type="compositionally biased region" description="Polar residues" evidence="14">
    <location>
        <begin position="13"/>
        <end position="22"/>
    </location>
</feature>
<evidence type="ECO:0000256" key="9">
    <source>
        <dbReference type="ARBA" id="ARBA00063372"/>
    </source>
</evidence>
<dbReference type="InterPro" id="IPR000569">
    <property type="entry name" value="HECT_dom"/>
</dbReference>
<keyword evidence="7" id="KW-0832">Ubl conjugation</keyword>
<protein>
    <recommendedName>
        <fullName evidence="10">Ubiquitin-protein ligase E3C</fullName>
        <ecNumber evidence="3">2.3.2.26</ecNumber>
    </recommendedName>
    <alternativeName>
        <fullName evidence="11">HECT-type ubiquitin transferase E3C</fullName>
    </alternativeName>
    <alternativeName>
        <fullName evidence="12">RTA-associated ubiquitin ligase</fullName>
    </alternativeName>
</protein>
<dbReference type="GO" id="GO:0061630">
    <property type="term" value="F:ubiquitin protein ligase activity"/>
    <property type="evidence" value="ECO:0007669"/>
    <property type="project" value="UniProtKB-EC"/>
</dbReference>
<dbReference type="Proteomes" id="UP001142055">
    <property type="component" value="Chromosome 1"/>
</dbReference>
<evidence type="ECO:0000313" key="17">
    <source>
        <dbReference type="Proteomes" id="UP001142055"/>
    </source>
</evidence>
<organism evidence="16 17">
    <name type="scientific">Blomia tropicalis</name>
    <name type="common">Mite</name>
    <dbReference type="NCBI Taxonomy" id="40697"/>
    <lineage>
        <taxon>Eukaryota</taxon>
        <taxon>Metazoa</taxon>
        <taxon>Ecdysozoa</taxon>
        <taxon>Arthropoda</taxon>
        <taxon>Chelicerata</taxon>
        <taxon>Arachnida</taxon>
        <taxon>Acari</taxon>
        <taxon>Acariformes</taxon>
        <taxon>Sarcoptiformes</taxon>
        <taxon>Astigmata</taxon>
        <taxon>Glycyphagoidea</taxon>
        <taxon>Echimyopodidae</taxon>
        <taxon>Blomia</taxon>
    </lineage>
</organism>
<comment type="pathway">
    <text evidence="2">Protein modification; protein ubiquitination.</text>
</comment>
<sequence>MPNTCFDGDFRQKPQQNFSGVNRNLHRDQLLQNAANERRQREETRKHTQFAIRFQAQIRRYLAQQRLYEQLRADFDHHVSNLEQDRNIELDSIEYITKRLMLFYSQSNKIDRTIRIIYQNFLILPLSINNTGKYDKVFIVRNFFLQFLMGPLSEHFKVKLLPSLCLSMPTPRNLMIDKIVDAFESIKDSDESKITSYSYLWIVYSALKLISSQLMNANITMSNDQMKKFFIIIRIFFENLSTYVKTRTNFNFNYSNITTNGSGHAMEIDGEDEDDDDDELLILMNHKDAKEIENEKIFKVLITDMFTIINDSVLCSMIVRYMDNIVEKDKESLMSVSYLCHSMLLFHPFAVHKNRLLHSLAFNSNFLRDLWKFITTESTISLFDSTKTYLNILSSGVQTSSVDWQQFVPPLTLFCSLFNYFLQTLDDVEFFNEVRNQIEIINSNQLSYNYSVLPFKLIELVDMSSNLRDICISLIEFAYQDRKVINLKSQMFREAPANVSFKDDYSIQCWSMLLKSSLKLLRHIYARDIRQQFCPDAHWICPSKSFAQILPANFNQAIQHRGHLYQEFRGLRHLGRDEMVYYGSPIPVKDIVNVTIIQELPFVVSFQERVKIMQSLISFEKRSNERAFYDTLTHGNPTSIRRNYIYEDSFDKLSIEKIPDLKKVIRIQLISSLGLEETGIDGGGVFREFLSETLKTAFDPNRGFFKLTNDGLLYPNPSIHLLVENYEQHYYFIGRLLGKAIYENMLAELPIAPFFLAKLLSNNSDVEINHLASLDPVLYRNLISLKNYKGDVSDLGLDFSVITCELGTNILEELKPNGTNIAVTNINRIEYIHLMSDYKLNKQIRNQCTAFKQGFYNVVNLDWIKMFDTKELQILLSGAQTPIDLDDLKKHTVYSGGYTYDHPVIQTFWEVVSQFEEVEKRKLLKFITSCSRPPLLGFKDLYPALCIQNAGKEPDRLPTSSTCMNLLKLPEVYDKSLMKQKISYSINSASGFELS</sequence>
<dbReference type="PROSITE" id="PS50096">
    <property type="entry name" value="IQ"/>
    <property type="match status" value="1"/>
</dbReference>
<dbReference type="GO" id="GO:0000209">
    <property type="term" value="P:protein polyubiquitination"/>
    <property type="evidence" value="ECO:0007669"/>
    <property type="project" value="InterPro"/>
</dbReference>
<dbReference type="InterPro" id="IPR035983">
    <property type="entry name" value="Hect_E3_ubiquitin_ligase"/>
</dbReference>
<comment type="catalytic activity">
    <reaction evidence="1">
        <text>S-ubiquitinyl-[E2 ubiquitin-conjugating enzyme]-L-cysteine + [acceptor protein]-L-lysine = [E2 ubiquitin-conjugating enzyme]-L-cysteine + N(6)-ubiquitinyl-[acceptor protein]-L-lysine.</text>
        <dbReference type="EC" id="2.3.2.26"/>
    </reaction>
</comment>
<evidence type="ECO:0000256" key="12">
    <source>
        <dbReference type="ARBA" id="ARBA00081642"/>
    </source>
</evidence>
<keyword evidence="5" id="KW-0808">Transferase</keyword>
<dbReference type="EMBL" id="JAPWDV010000001">
    <property type="protein sequence ID" value="KAJ6225362.1"/>
    <property type="molecule type" value="Genomic_DNA"/>
</dbReference>
<comment type="similarity">
    <text evidence="8">Belongs to the UBE3C family.</text>
</comment>
<dbReference type="FunFam" id="3.90.1750.10:FF:000014">
    <property type="entry name" value="Putative Ubiquitin-protein ligase E3C"/>
    <property type="match status" value="1"/>
</dbReference>
<dbReference type="CDD" id="cd00078">
    <property type="entry name" value="HECTc"/>
    <property type="match status" value="1"/>
</dbReference>
<evidence type="ECO:0000256" key="5">
    <source>
        <dbReference type="ARBA" id="ARBA00022679"/>
    </source>
</evidence>
<dbReference type="EC" id="2.3.2.26" evidence="3"/>
<proteinExistence type="inferred from homology"/>
<feature type="active site" description="Glycyl thioester intermediate" evidence="13">
    <location>
        <position position="963"/>
    </location>
</feature>
<dbReference type="Gene3D" id="3.30.2410.10">
    <property type="entry name" value="Hect, E3 ligase catalytic domain"/>
    <property type="match status" value="1"/>
</dbReference>
<evidence type="ECO:0000256" key="13">
    <source>
        <dbReference type="PROSITE-ProRule" id="PRU00104"/>
    </source>
</evidence>
<dbReference type="InterPro" id="IPR044611">
    <property type="entry name" value="E3A/B/C-like"/>
</dbReference>
<dbReference type="FunFam" id="3.30.2160.10:FF:000002">
    <property type="entry name" value="Putative Ubiquitin-protein ligase E3C"/>
    <property type="match status" value="1"/>
</dbReference>
<comment type="caution">
    <text evidence="16">The sequence shown here is derived from an EMBL/GenBank/DDBJ whole genome shotgun (WGS) entry which is preliminary data.</text>
</comment>
<evidence type="ECO:0000256" key="2">
    <source>
        <dbReference type="ARBA" id="ARBA00004906"/>
    </source>
</evidence>
<dbReference type="PROSITE" id="PS50237">
    <property type="entry name" value="HECT"/>
    <property type="match status" value="1"/>
</dbReference>
<evidence type="ECO:0000256" key="4">
    <source>
        <dbReference type="ARBA" id="ARBA00022499"/>
    </source>
</evidence>
<keyword evidence="4" id="KW-1017">Isopeptide bond</keyword>
<dbReference type="SMART" id="SM00119">
    <property type="entry name" value="HECTc"/>
    <property type="match status" value="1"/>
</dbReference>
<evidence type="ECO:0000256" key="8">
    <source>
        <dbReference type="ARBA" id="ARBA00061050"/>
    </source>
</evidence>
<evidence type="ECO:0000256" key="11">
    <source>
        <dbReference type="ARBA" id="ARBA00077269"/>
    </source>
</evidence>
<dbReference type="PANTHER" id="PTHR45700">
    <property type="entry name" value="UBIQUITIN-PROTEIN LIGASE E3C"/>
    <property type="match status" value="1"/>
</dbReference>
<dbReference type="GO" id="GO:0009966">
    <property type="term" value="P:regulation of signal transduction"/>
    <property type="evidence" value="ECO:0007669"/>
    <property type="project" value="UniProtKB-ARBA"/>
</dbReference>
<dbReference type="AlphaFoldDB" id="A0A9Q0MJ47"/>
<dbReference type="Gene3D" id="3.90.1750.10">
    <property type="entry name" value="Hect, E3 ligase catalytic domains"/>
    <property type="match status" value="1"/>
</dbReference>
<dbReference type="GO" id="GO:0006511">
    <property type="term" value="P:ubiquitin-dependent protein catabolic process"/>
    <property type="evidence" value="ECO:0007669"/>
    <property type="project" value="TreeGrafter"/>
</dbReference>
<feature type="domain" description="HECT" evidence="15">
    <location>
        <begin position="657"/>
        <end position="995"/>
    </location>
</feature>
<dbReference type="Gene3D" id="3.30.2160.10">
    <property type="entry name" value="Hect, E3 ligase catalytic domain"/>
    <property type="match status" value="1"/>
</dbReference>
<dbReference type="PANTHER" id="PTHR45700:SF2">
    <property type="entry name" value="UBIQUITIN-PROTEIN LIGASE E3C"/>
    <property type="match status" value="1"/>
</dbReference>
<evidence type="ECO:0000259" key="15">
    <source>
        <dbReference type="PROSITE" id="PS50237"/>
    </source>
</evidence>
<evidence type="ECO:0000256" key="14">
    <source>
        <dbReference type="SAM" id="MobiDB-lite"/>
    </source>
</evidence>
<feature type="region of interest" description="Disordered" evidence="14">
    <location>
        <begin position="1"/>
        <end position="23"/>
    </location>
</feature>
<evidence type="ECO:0000256" key="3">
    <source>
        <dbReference type="ARBA" id="ARBA00012485"/>
    </source>
</evidence>
<evidence type="ECO:0000313" key="16">
    <source>
        <dbReference type="EMBL" id="KAJ6225362.1"/>
    </source>
</evidence>
<reference evidence="16" key="1">
    <citation type="submission" date="2022-12" db="EMBL/GenBank/DDBJ databases">
        <title>Genome assemblies of Blomia tropicalis.</title>
        <authorList>
            <person name="Cui Y."/>
        </authorList>
    </citation>
    <scope>NUCLEOTIDE SEQUENCE</scope>
    <source>
        <tissue evidence="16">Adult mites</tissue>
    </source>
</reference>
<evidence type="ECO:0000256" key="7">
    <source>
        <dbReference type="ARBA" id="ARBA00022843"/>
    </source>
</evidence>
<comment type="subunit">
    <text evidence="9">Interacts with 26S proteasomes. Interacts (via the HECT domain) with UBE2D1 and, less efficiently, with UBE2L3.</text>
</comment>
<name>A0A9Q0MJ47_BLOTA</name>
<dbReference type="FunFam" id="3.30.2410.10:FF:000011">
    <property type="entry name" value="Putative Ubiquitin-protein ligase E3C"/>
    <property type="match status" value="1"/>
</dbReference>
<keyword evidence="6 13" id="KW-0833">Ubl conjugation pathway</keyword>
<accession>A0A9Q0MJ47</accession>
<evidence type="ECO:0000256" key="10">
    <source>
        <dbReference type="ARBA" id="ARBA00067506"/>
    </source>
</evidence>
<evidence type="ECO:0000256" key="1">
    <source>
        <dbReference type="ARBA" id="ARBA00000885"/>
    </source>
</evidence>
<gene>
    <name evidence="16" type="ORF">RDWZM_003907</name>
</gene>
<dbReference type="Pfam" id="PF00632">
    <property type="entry name" value="HECT"/>
    <property type="match status" value="1"/>
</dbReference>
<evidence type="ECO:0000256" key="6">
    <source>
        <dbReference type="ARBA" id="ARBA00022786"/>
    </source>
</evidence>